<feature type="domain" description="C2H2-type" evidence="12">
    <location>
        <begin position="873"/>
        <end position="903"/>
    </location>
</feature>
<feature type="domain" description="C2H2-type" evidence="12">
    <location>
        <begin position="525"/>
        <end position="549"/>
    </location>
</feature>
<reference evidence="13" key="1">
    <citation type="journal article" date="2023" name="Mol. Biol. Evol.">
        <title>Third-Generation Sequencing Reveals the Adaptive Role of the Epigenome in Three Deep-Sea Polychaetes.</title>
        <authorList>
            <person name="Perez M."/>
            <person name="Aroh O."/>
            <person name="Sun Y."/>
            <person name="Lan Y."/>
            <person name="Juniper S.K."/>
            <person name="Young C.R."/>
            <person name="Angers B."/>
            <person name="Qian P.Y."/>
        </authorList>
    </citation>
    <scope>NUCLEOTIDE SEQUENCE</scope>
    <source>
        <strain evidence="13">P08H-3</strain>
    </source>
</reference>
<gene>
    <name evidence="13" type="ORF">LSH36_49g07093</name>
</gene>
<feature type="compositionally biased region" description="Basic residues" evidence="11">
    <location>
        <begin position="294"/>
        <end position="307"/>
    </location>
</feature>
<evidence type="ECO:0000256" key="8">
    <source>
        <dbReference type="ARBA" id="ARBA00023163"/>
    </source>
</evidence>
<comment type="subcellular location">
    <subcellularLocation>
        <location evidence="1">Nucleus</location>
    </subcellularLocation>
</comment>
<dbReference type="PROSITE" id="PS50157">
    <property type="entry name" value="ZINC_FINGER_C2H2_2"/>
    <property type="match status" value="17"/>
</dbReference>
<evidence type="ECO:0000256" key="6">
    <source>
        <dbReference type="ARBA" id="ARBA00023015"/>
    </source>
</evidence>
<dbReference type="PANTHER" id="PTHR24384:SF189">
    <property type="entry name" value="C2H2-TYPE DOMAIN-CONTAINING PROTEIN-RELATED"/>
    <property type="match status" value="1"/>
</dbReference>
<evidence type="ECO:0000259" key="12">
    <source>
        <dbReference type="PROSITE" id="PS50157"/>
    </source>
</evidence>
<keyword evidence="9" id="KW-0539">Nucleus</keyword>
<protein>
    <recommendedName>
        <fullName evidence="12">C2H2-type domain-containing protein</fullName>
    </recommendedName>
</protein>
<keyword evidence="6" id="KW-0805">Transcription regulation</keyword>
<keyword evidence="3" id="KW-0677">Repeat</keyword>
<dbReference type="Proteomes" id="UP001208570">
    <property type="component" value="Unassembled WGS sequence"/>
</dbReference>
<feature type="domain" description="C2H2-type" evidence="12">
    <location>
        <begin position="963"/>
        <end position="991"/>
    </location>
</feature>
<evidence type="ECO:0000313" key="13">
    <source>
        <dbReference type="EMBL" id="KAK2165518.1"/>
    </source>
</evidence>
<evidence type="ECO:0000313" key="14">
    <source>
        <dbReference type="Proteomes" id="UP001208570"/>
    </source>
</evidence>
<dbReference type="GO" id="GO:0045944">
    <property type="term" value="P:positive regulation of transcription by RNA polymerase II"/>
    <property type="evidence" value="ECO:0007669"/>
    <property type="project" value="UniProtKB-ARBA"/>
</dbReference>
<dbReference type="SMART" id="SM00355">
    <property type="entry name" value="ZnF_C2H2"/>
    <property type="match status" value="17"/>
</dbReference>
<feature type="domain" description="C2H2-type" evidence="12">
    <location>
        <begin position="588"/>
        <end position="615"/>
    </location>
</feature>
<feature type="domain" description="C2H2-type" evidence="12">
    <location>
        <begin position="674"/>
        <end position="702"/>
    </location>
</feature>
<evidence type="ECO:0000256" key="3">
    <source>
        <dbReference type="ARBA" id="ARBA00022737"/>
    </source>
</evidence>
<feature type="domain" description="C2H2-type" evidence="12">
    <location>
        <begin position="845"/>
        <end position="872"/>
    </location>
</feature>
<proteinExistence type="predicted"/>
<dbReference type="Pfam" id="PF13912">
    <property type="entry name" value="zf-C2H2_6"/>
    <property type="match status" value="2"/>
</dbReference>
<feature type="domain" description="C2H2-type" evidence="12">
    <location>
        <begin position="814"/>
        <end position="844"/>
    </location>
</feature>
<evidence type="ECO:0000256" key="7">
    <source>
        <dbReference type="ARBA" id="ARBA00023125"/>
    </source>
</evidence>
<keyword evidence="14" id="KW-1185">Reference proteome</keyword>
<dbReference type="PROSITE" id="PS00028">
    <property type="entry name" value="ZINC_FINGER_C2H2_1"/>
    <property type="match status" value="15"/>
</dbReference>
<evidence type="ECO:0000256" key="5">
    <source>
        <dbReference type="ARBA" id="ARBA00022833"/>
    </source>
</evidence>
<dbReference type="FunFam" id="3.30.160.60:FF:001557">
    <property type="entry name" value="Transcription factor E4F1"/>
    <property type="match status" value="1"/>
</dbReference>
<dbReference type="FunFam" id="3.30.160.60:FF:000446">
    <property type="entry name" value="Zinc finger protein"/>
    <property type="match status" value="1"/>
</dbReference>
<evidence type="ECO:0000256" key="10">
    <source>
        <dbReference type="PROSITE-ProRule" id="PRU00042"/>
    </source>
</evidence>
<dbReference type="PANTHER" id="PTHR24384">
    <property type="entry name" value="FINGER PUTATIVE TRANSCRIPTION FACTOR FAMILY-RELATED"/>
    <property type="match status" value="1"/>
</dbReference>
<evidence type="ECO:0000256" key="9">
    <source>
        <dbReference type="ARBA" id="ARBA00023242"/>
    </source>
</evidence>
<feature type="region of interest" description="Disordered" evidence="11">
    <location>
        <begin position="111"/>
        <end position="132"/>
    </location>
</feature>
<dbReference type="Gene3D" id="3.30.160.60">
    <property type="entry name" value="Classic Zinc Finger"/>
    <property type="match status" value="10"/>
</dbReference>
<feature type="compositionally biased region" description="Basic residues" evidence="11">
    <location>
        <begin position="179"/>
        <end position="191"/>
    </location>
</feature>
<dbReference type="GO" id="GO:0008270">
    <property type="term" value="F:zinc ion binding"/>
    <property type="evidence" value="ECO:0007669"/>
    <property type="project" value="UniProtKB-KW"/>
</dbReference>
<feature type="domain" description="C2H2-type" evidence="12">
    <location>
        <begin position="554"/>
        <end position="583"/>
    </location>
</feature>
<keyword evidence="5" id="KW-0862">Zinc</keyword>
<evidence type="ECO:0000256" key="4">
    <source>
        <dbReference type="ARBA" id="ARBA00022771"/>
    </source>
</evidence>
<dbReference type="GO" id="GO:0000978">
    <property type="term" value="F:RNA polymerase II cis-regulatory region sequence-specific DNA binding"/>
    <property type="evidence" value="ECO:0007669"/>
    <property type="project" value="TreeGrafter"/>
</dbReference>
<feature type="domain" description="C2H2-type" evidence="12">
    <location>
        <begin position="740"/>
        <end position="764"/>
    </location>
</feature>
<accession>A0AAD9NEC8</accession>
<feature type="domain" description="C2H2-type" evidence="12">
    <location>
        <begin position="616"/>
        <end position="644"/>
    </location>
</feature>
<keyword evidence="2" id="KW-0479">Metal-binding</keyword>
<feature type="domain" description="C2H2-type" evidence="12">
    <location>
        <begin position="456"/>
        <end position="487"/>
    </location>
</feature>
<evidence type="ECO:0000256" key="2">
    <source>
        <dbReference type="ARBA" id="ARBA00022723"/>
    </source>
</evidence>
<dbReference type="AlphaFoldDB" id="A0AAD9NEC8"/>
<dbReference type="SUPFAM" id="SSF57667">
    <property type="entry name" value="beta-beta-alpha zinc fingers"/>
    <property type="match status" value="7"/>
</dbReference>
<dbReference type="GO" id="GO:0005634">
    <property type="term" value="C:nucleus"/>
    <property type="evidence" value="ECO:0007669"/>
    <property type="project" value="UniProtKB-SubCell"/>
</dbReference>
<keyword evidence="4 10" id="KW-0863">Zinc-finger</keyword>
<dbReference type="GO" id="GO:0000981">
    <property type="term" value="F:DNA-binding transcription factor activity, RNA polymerase II-specific"/>
    <property type="evidence" value="ECO:0007669"/>
    <property type="project" value="TreeGrafter"/>
</dbReference>
<keyword evidence="7" id="KW-0238">DNA-binding</keyword>
<dbReference type="InterPro" id="IPR013087">
    <property type="entry name" value="Znf_C2H2_type"/>
</dbReference>
<dbReference type="InterPro" id="IPR036236">
    <property type="entry name" value="Znf_C2H2_sf"/>
</dbReference>
<feature type="domain" description="C2H2-type" evidence="12">
    <location>
        <begin position="412"/>
        <end position="442"/>
    </location>
</feature>
<dbReference type="InterPro" id="IPR050752">
    <property type="entry name" value="C2H2-ZF_domain"/>
</dbReference>
<feature type="domain" description="C2H2-type" evidence="12">
    <location>
        <begin position="712"/>
        <end position="739"/>
    </location>
</feature>
<sequence>MPLWCVVQRADYGYITSYGPKLLEILSQPGFSEALGHEGLSLVQDGDTITVLGKDATSGEASINAGTELDTAQQTTSSAITSVLEVVPGINDETANQLEVAFKELTWNKDDASGVKQEPGSGRDPNNDETIKEQVSSEIVAEELLQPKKDMYPCPYEGCPKMYGKEIYAKRCGLDHQTQKQRKSYKMRAKRSSSASSAGKEMETSLCLKSDQMSGKVEDEEVRLDLESKTCRSSEVVVECKNVKKHRSSGNQSESEIKRSKRTPKPTWKLLESRSASKKVKCVTVASQSPDHRGRGRPKRGRGRPRKKVEVSCDDGGEITAVLDTNSKYLESKSIQGKPMEITDESREKIDESIKIADETMENTEERSPTTDEDKKQRIKCEHNGCKRSYRTSLRRRGVRGRKKLLSRASGILCTHDGCHRAFRTMAARARHMQQMHQRQRANSEDGIKKSDNVAYRCKFIGCGNIYSTASNLRKHIHNNEHFMDGDSDPDGIRADDMVSSGDEAKVEKIEHEDVELPPEDKKQFPCTYDNCGKVFTKIHHLLRHKNSHQAFPFQCHEDGCKKLFRFEESLSLHKFSYHGMKSETKRFECELCDKRFSSWCLLKKHQRVHTLETPYQCQDCLQRFKWQTSLLTHACLNKSGEGTSLKCPDCGKIFNMQCLLKKHMVIHTNLRPFKCDQCDKSFKMRETLKKHHRKVHWSDAEKRKYAEKHGWICPDCDKVSTSVRDFHRHRTKHSDVRPYICDQCARQFKTQDGLNAHLKQMHSVTLIQKEDGTTEAVRTLNYFACDFPDCDKKFRRHHMYLEHKKVHFSNERIPCDHPGCNKTYPTMFKMKEHKRSVHKERPPVFCQICGKRMKNTSCLSNHMKLHSQINRIRCEYPGCDKSFTARTTLDRHILMKHQTPTKMYECSYENCKKSFKLKCLLEQHLESHSTERNYRCEICNNTYKTINTLRSHLRTHDKARQHQCMLCGKHFPRKNRYLTHLATHHAGEVVITTGDSITLENIEQIDVHDEQVQYLKPDSIIQTVTETVDGEVTNFSTIQQVVGDEKPDITYQDTIILPSTQIIEFTTDYQ</sequence>
<feature type="region of interest" description="Disordered" evidence="11">
    <location>
        <begin position="242"/>
        <end position="311"/>
    </location>
</feature>
<evidence type="ECO:0000256" key="11">
    <source>
        <dbReference type="SAM" id="MobiDB-lite"/>
    </source>
</evidence>
<dbReference type="Pfam" id="PF00096">
    <property type="entry name" value="zf-C2H2"/>
    <property type="match status" value="4"/>
</dbReference>
<keyword evidence="8" id="KW-0804">Transcription</keyword>
<feature type="domain" description="C2H2-type" evidence="12">
    <location>
        <begin position="905"/>
        <end position="934"/>
    </location>
</feature>
<evidence type="ECO:0000256" key="1">
    <source>
        <dbReference type="ARBA" id="ARBA00004123"/>
    </source>
</evidence>
<dbReference type="EMBL" id="JAODUP010000049">
    <property type="protein sequence ID" value="KAK2165518.1"/>
    <property type="molecule type" value="Genomic_DNA"/>
</dbReference>
<name>A0AAD9NEC8_9ANNE</name>
<comment type="caution">
    <text evidence="13">The sequence shown here is derived from an EMBL/GenBank/DDBJ whole genome shotgun (WGS) entry which is preliminary data.</text>
</comment>
<feature type="region of interest" description="Disordered" evidence="11">
    <location>
        <begin position="178"/>
        <end position="212"/>
    </location>
</feature>
<organism evidence="13 14">
    <name type="scientific">Paralvinella palmiformis</name>
    <dbReference type="NCBI Taxonomy" id="53620"/>
    <lineage>
        <taxon>Eukaryota</taxon>
        <taxon>Metazoa</taxon>
        <taxon>Spiralia</taxon>
        <taxon>Lophotrochozoa</taxon>
        <taxon>Annelida</taxon>
        <taxon>Polychaeta</taxon>
        <taxon>Sedentaria</taxon>
        <taxon>Canalipalpata</taxon>
        <taxon>Terebellida</taxon>
        <taxon>Terebelliformia</taxon>
        <taxon>Alvinellidae</taxon>
        <taxon>Paralvinella</taxon>
    </lineage>
</organism>
<feature type="domain" description="C2H2-type" evidence="12">
    <location>
        <begin position="935"/>
        <end position="962"/>
    </location>
</feature>
<feature type="domain" description="C2H2-type" evidence="12">
    <location>
        <begin position="784"/>
        <end position="813"/>
    </location>
</feature>
<feature type="domain" description="C2H2-type" evidence="12">
    <location>
        <begin position="646"/>
        <end position="673"/>
    </location>
</feature>